<dbReference type="EMBL" id="JH794622">
    <property type="protein sequence ID" value="ELQ63323.1"/>
    <property type="molecule type" value="Genomic_DNA"/>
</dbReference>
<feature type="region of interest" description="Disordered" evidence="1">
    <location>
        <begin position="213"/>
        <end position="255"/>
    </location>
</feature>
<feature type="compositionally biased region" description="Basic residues" evidence="1">
    <location>
        <begin position="215"/>
        <end position="230"/>
    </location>
</feature>
<dbReference type="AlphaFoldDB" id="L7J587"/>
<evidence type="ECO:0000313" key="2">
    <source>
        <dbReference type="EMBL" id="ELQ63323.1"/>
    </source>
</evidence>
<organism>
    <name type="scientific">Pyricularia oryzae (strain P131)</name>
    <name type="common">Rice blast fungus</name>
    <name type="synonym">Magnaporthe oryzae</name>
    <dbReference type="NCBI Taxonomy" id="1143193"/>
    <lineage>
        <taxon>Eukaryota</taxon>
        <taxon>Fungi</taxon>
        <taxon>Dikarya</taxon>
        <taxon>Ascomycota</taxon>
        <taxon>Pezizomycotina</taxon>
        <taxon>Sordariomycetes</taxon>
        <taxon>Sordariomycetidae</taxon>
        <taxon>Magnaporthales</taxon>
        <taxon>Pyriculariaceae</taxon>
        <taxon>Pyricularia</taxon>
    </lineage>
</organism>
<sequence>MSAEGGVGVSGRAGGGGQLGFFEVDAMKTGGKSNSFARIETVEVEVVWRFEGGGIVRPMLPRDNPRLGGCPPSGPAIWPDGVQRKTRSRSLRNSKVEGSMAFVVGISASRLGNFASTVKSDRAPGWVAPARMPSKGKVATVAGIAQTQVGMNWDYYHLPNRPAAYLEHSTTALARLPEVQLYASSAGFKTLSMQKSGQAGSTPWTMTSQVQKIPSTKKRGGRASHTFHCHGRTDEDGKKGFNRSGSRRFQAPLANKNGSSERKFIHEGLSPLVSVRVGHLFCR</sequence>
<accession>L7J587</accession>
<name>L7J587_PYRO1</name>
<protein>
    <submittedName>
        <fullName evidence="2">Uncharacterized protein</fullName>
    </submittedName>
</protein>
<gene>
    <name evidence="2" type="ORF">OOW_P131scaffold00991g15</name>
</gene>
<evidence type="ECO:0000256" key="1">
    <source>
        <dbReference type="SAM" id="MobiDB-lite"/>
    </source>
</evidence>
<reference evidence="2" key="1">
    <citation type="journal article" date="2012" name="PLoS Genet.">
        <title>Comparative analysis of the genomes of two field isolates of the rice blast fungus Magnaporthe oryzae.</title>
        <authorList>
            <person name="Xue M."/>
            <person name="Yang J."/>
            <person name="Li Z."/>
            <person name="Hu S."/>
            <person name="Yao N."/>
            <person name="Dean R.A."/>
            <person name="Zhao W."/>
            <person name="Shen M."/>
            <person name="Zhang H."/>
            <person name="Li C."/>
            <person name="Liu L."/>
            <person name="Cao L."/>
            <person name="Xu X."/>
            <person name="Xing Y."/>
            <person name="Hsiang T."/>
            <person name="Zhang Z."/>
            <person name="Xu J.R."/>
            <person name="Peng Y.L."/>
        </authorList>
    </citation>
    <scope>NUCLEOTIDE SEQUENCE [LARGE SCALE GENOMIC DNA]</scope>
    <source>
        <strain evidence="2">P131</strain>
    </source>
</reference>
<proteinExistence type="predicted"/>